<proteinExistence type="predicted"/>
<evidence type="ECO:0000313" key="3">
    <source>
        <dbReference type="Proteomes" id="UP001221142"/>
    </source>
</evidence>
<sequence length="155" mass="17124">MTSRSHLPVTEKAGATSRPRIGRRNFYLPEKAGVSPQLIGQPMFPIFGQPLAGVYNKRCRALYPQVPDSHLLSCPSQRPSSPMVTAVGGNRSTRPGTTRHDINEDEQGDAAANPTPAPSQRSPGPLSISVWRKVPARMRRRRLPLLEGLVLPWLW</sequence>
<comment type="caution">
    <text evidence="2">The sequence shown here is derived from an EMBL/GenBank/DDBJ whole genome shotgun (WGS) entry which is preliminary data.</text>
</comment>
<dbReference type="Proteomes" id="UP001221142">
    <property type="component" value="Unassembled WGS sequence"/>
</dbReference>
<name>A0AAD7CKL9_9AGAR</name>
<evidence type="ECO:0000313" key="2">
    <source>
        <dbReference type="EMBL" id="KAJ7651068.1"/>
    </source>
</evidence>
<feature type="region of interest" description="Disordered" evidence="1">
    <location>
        <begin position="70"/>
        <end position="126"/>
    </location>
</feature>
<feature type="compositionally biased region" description="Polar residues" evidence="1">
    <location>
        <begin position="74"/>
        <end position="83"/>
    </location>
</feature>
<gene>
    <name evidence="2" type="ORF">FB45DRAFT_30468</name>
</gene>
<feature type="region of interest" description="Disordered" evidence="1">
    <location>
        <begin position="1"/>
        <end position="24"/>
    </location>
</feature>
<reference evidence="2" key="1">
    <citation type="submission" date="2023-03" db="EMBL/GenBank/DDBJ databases">
        <title>Massive genome expansion in bonnet fungi (Mycena s.s.) driven by repeated elements and novel gene families across ecological guilds.</title>
        <authorList>
            <consortium name="Lawrence Berkeley National Laboratory"/>
            <person name="Harder C.B."/>
            <person name="Miyauchi S."/>
            <person name="Viragh M."/>
            <person name="Kuo A."/>
            <person name="Thoen E."/>
            <person name="Andreopoulos B."/>
            <person name="Lu D."/>
            <person name="Skrede I."/>
            <person name="Drula E."/>
            <person name="Henrissat B."/>
            <person name="Morin E."/>
            <person name="Kohler A."/>
            <person name="Barry K."/>
            <person name="LaButti K."/>
            <person name="Morin E."/>
            <person name="Salamov A."/>
            <person name="Lipzen A."/>
            <person name="Mereny Z."/>
            <person name="Hegedus B."/>
            <person name="Baldrian P."/>
            <person name="Stursova M."/>
            <person name="Weitz H."/>
            <person name="Taylor A."/>
            <person name="Grigoriev I.V."/>
            <person name="Nagy L.G."/>
            <person name="Martin F."/>
            <person name="Kauserud H."/>
        </authorList>
    </citation>
    <scope>NUCLEOTIDE SEQUENCE</scope>
    <source>
        <strain evidence="2">9284</strain>
    </source>
</reference>
<keyword evidence="3" id="KW-1185">Reference proteome</keyword>
<dbReference type="AlphaFoldDB" id="A0AAD7CKL9"/>
<organism evidence="2 3">
    <name type="scientific">Roridomyces roridus</name>
    <dbReference type="NCBI Taxonomy" id="1738132"/>
    <lineage>
        <taxon>Eukaryota</taxon>
        <taxon>Fungi</taxon>
        <taxon>Dikarya</taxon>
        <taxon>Basidiomycota</taxon>
        <taxon>Agaricomycotina</taxon>
        <taxon>Agaricomycetes</taxon>
        <taxon>Agaricomycetidae</taxon>
        <taxon>Agaricales</taxon>
        <taxon>Marasmiineae</taxon>
        <taxon>Mycenaceae</taxon>
        <taxon>Roridomyces</taxon>
    </lineage>
</organism>
<accession>A0AAD7CKL9</accession>
<dbReference type="EMBL" id="JARKIF010000001">
    <property type="protein sequence ID" value="KAJ7651068.1"/>
    <property type="molecule type" value="Genomic_DNA"/>
</dbReference>
<protein>
    <submittedName>
        <fullName evidence="2">Uncharacterized protein</fullName>
    </submittedName>
</protein>
<evidence type="ECO:0000256" key="1">
    <source>
        <dbReference type="SAM" id="MobiDB-lite"/>
    </source>
</evidence>